<keyword evidence="2" id="KW-0418">Kinase</keyword>
<dbReference type="PROSITE" id="PS50109">
    <property type="entry name" value="HIS_KIN"/>
    <property type="match status" value="1"/>
</dbReference>
<dbReference type="GO" id="GO:0016020">
    <property type="term" value="C:membrane"/>
    <property type="evidence" value="ECO:0007669"/>
    <property type="project" value="InterPro"/>
</dbReference>
<dbReference type="InterPro" id="IPR003594">
    <property type="entry name" value="HATPase_dom"/>
</dbReference>
<dbReference type="Pfam" id="PF07494">
    <property type="entry name" value="Reg_prop"/>
    <property type="match status" value="2"/>
</dbReference>
<dbReference type="Gene3D" id="3.30.565.10">
    <property type="entry name" value="Histidine kinase-like ATPase, C-terminal domain"/>
    <property type="match status" value="1"/>
</dbReference>
<accession>A0A366H7X2</accession>
<dbReference type="InterPro" id="IPR036890">
    <property type="entry name" value="HATPase_C_sf"/>
</dbReference>
<dbReference type="InterPro" id="IPR011110">
    <property type="entry name" value="Reg_prop"/>
</dbReference>
<dbReference type="Pfam" id="PF02518">
    <property type="entry name" value="HATPase_c"/>
    <property type="match status" value="1"/>
</dbReference>
<evidence type="ECO:0000259" key="5">
    <source>
        <dbReference type="PROSITE" id="PS50109"/>
    </source>
</evidence>
<dbReference type="InterPro" id="IPR050482">
    <property type="entry name" value="Sensor_HK_TwoCompSys"/>
</dbReference>
<dbReference type="SUPFAM" id="SSF55874">
    <property type="entry name" value="ATPase domain of HSP90 chaperone/DNA topoisomerase II/histidine kinase"/>
    <property type="match status" value="1"/>
</dbReference>
<keyword evidence="4" id="KW-0732">Signal</keyword>
<dbReference type="RefSeq" id="WP_113961271.1">
    <property type="nucleotide sequence ID" value="NZ_QNRR01000012.1"/>
</dbReference>
<protein>
    <submittedName>
        <fullName evidence="6">Two component regulator with propeller domain</fullName>
    </submittedName>
</protein>
<evidence type="ECO:0000256" key="3">
    <source>
        <dbReference type="ARBA" id="ARBA00023012"/>
    </source>
</evidence>
<evidence type="ECO:0000313" key="7">
    <source>
        <dbReference type="Proteomes" id="UP000253426"/>
    </source>
</evidence>
<evidence type="ECO:0000313" key="6">
    <source>
        <dbReference type="EMBL" id="RBP38156.1"/>
    </source>
</evidence>
<dbReference type="Gene3D" id="1.20.5.1930">
    <property type="match status" value="1"/>
</dbReference>
<evidence type="ECO:0000256" key="2">
    <source>
        <dbReference type="ARBA" id="ARBA00022777"/>
    </source>
</evidence>
<evidence type="ECO:0000256" key="4">
    <source>
        <dbReference type="SAM" id="SignalP"/>
    </source>
</evidence>
<dbReference type="Gene3D" id="2.130.10.10">
    <property type="entry name" value="YVTN repeat-like/Quinoprotein amine dehydrogenase"/>
    <property type="match status" value="2"/>
</dbReference>
<dbReference type="EMBL" id="QNRR01000012">
    <property type="protein sequence ID" value="RBP38156.1"/>
    <property type="molecule type" value="Genomic_DNA"/>
</dbReference>
<organism evidence="6 7">
    <name type="scientific">Roseimicrobium gellanilyticum</name>
    <dbReference type="NCBI Taxonomy" id="748857"/>
    <lineage>
        <taxon>Bacteria</taxon>
        <taxon>Pseudomonadati</taxon>
        <taxon>Verrucomicrobiota</taxon>
        <taxon>Verrucomicrobiia</taxon>
        <taxon>Verrucomicrobiales</taxon>
        <taxon>Verrucomicrobiaceae</taxon>
        <taxon>Roseimicrobium</taxon>
    </lineage>
</organism>
<reference evidence="6 7" key="1">
    <citation type="submission" date="2018-06" db="EMBL/GenBank/DDBJ databases">
        <title>Genomic Encyclopedia of Type Strains, Phase IV (KMG-IV): sequencing the most valuable type-strain genomes for metagenomic binning, comparative biology and taxonomic classification.</title>
        <authorList>
            <person name="Goeker M."/>
        </authorList>
    </citation>
    <scope>NUCLEOTIDE SEQUENCE [LARGE SCALE GENOMIC DNA]</scope>
    <source>
        <strain evidence="6 7">DSM 25532</strain>
    </source>
</reference>
<feature type="chain" id="PRO_5016784985" evidence="4">
    <location>
        <begin position="32"/>
        <end position="1016"/>
    </location>
</feature>
<dbReference type="InterPro" id="IPR013783">
    <property type="entry name" value="Ig-like_fold"/>
</dbReference>
<dbReference type="InterPro" id="IPR011712">
    <property type="entry name" value="Sig_transdc_His_kin_sub3_dim/P"/>
</dbReference>
<keyword evidence="7" id="KW-1185">Reference proteome</keyword>
<dbReference type="OrthoDB" id="176590at2"/>
<dbReference type="GO" id="GO:0000155">
    <property type="term" value="F:phosphorelay sensor kinase activity"/>
    <property type="evidence" value="ECO:0007669"/>
    <property type="project" value="InterPro"/>
</dbReference>
<dbReference type="Proteomes" id="UP000253426">
    <property type="component" value="Unassembled WGS sequence"/>
</dbReference>
<gene>
    <name evidence="6" type="ORF">DES53_112154</name>
</gene>
<dbReference type="CDD" id="cd16917">
    <property type="entry name" value="HATPase_UhpB-NarQ-NarX-like"/>
    <property type="match status" value="1"/>
</dbReference>
<dbReference type="Pfam" id="PF07730">
    <property type="entry name" value="HisKA_3"/>
    <property type="match status" value="1"/>
</dbReference>
<name>A0A366H7X2_9BACT</name>
<evidence type="ECO:0000256" key="1">
    <source>
        <dbReference type="ARBA" id="ARBA00022679"/>
    </source>
</evidence>
<dbReference type="AlphaFoldDB" id="A0A366H7X2"/>
<dbReference type="SUPFAM" id="SSF63829">
    <property type="entry name" value="Calcium-dependent phosphotriesterase"/>
    <property type="match status" value="3"/>
</dbReference>
<keyword evidence="3" id="KW-0902">Two-component regulatory system</keyword>
<feature type="domain" description="Histidine kinase" evidence="5">
    <location>
        <begin position="814"/>
        <end position="1003"/>
    </location>
</feature>
<dbReference type="SMART" id="SM00387">
    <property type="entry name" value="HATPase_c"/>
    <property type="match status" value="1"/>
</dbReference>
<dbReference type="InterPro" id="IPR005467">
    <property type="entry name" value="His_kinase_dom"/>
</dbReference>
<dbReference type="InterPro" id="IPR011123">
    <property type="entry name" value="Y_Y_Y"/>
</dbReference>
<sequence>MTILYRCACKPLTRFVVSGFLLLLTDVWLQAEGEEGVPNREPTSESSWLYHAWQTDDGLPNNDVTAVTQAYDGAMLFATQSGLARFDGWRLLEPADLPKTWNSRGIGGVMSSQDGTLWLATNMGLVAHRVGKEPQVVAQELGRDGRPNAFFEQADGTIWLSHEQAGVFRLRNGLLANVTSVSRPGNPPVRYSAQMVAQDERGAIWAAGREILARWQGDMFEWVADLPDAVTLLCKAKGGGLWIVSGRQLLRFTEAEGLKAVATLPIGPPGTRPSAILEDAHQRLWIGTFADGLYLREGSSFEKIPLSNYDVWSLCEDHESNLWAGTGGGGVCLVRPRVLETLREENAPILQTARSLCTDARGDIWVAMQTGQLYTRRSGSWRHLRAPANWPGPLATCVTADTLGNVWIGASENRVVRWDGDKYEIAPLPPAREGQLRIRAIMVARNGEIWIAQAESITHGEPGMWISLKLPPDAGEIHALAQDMDGRIWVGTRGSRLLLAQGDALLDRTPPGFPGDGGIRTILATDDGCLWVGTGGDGLVRVKEGRCSVLTTTHGLRHNVVSQLVLDHKGRLWGAGDRGIFLLSLDELNAVAEGRAERFHTMAFGASEGAPSLQANSGYAPNTMLASDNRLWFSSRSSGIVIANPELPGGNRAPPPVAIEDFVANGRTVPDGVPGPAEIGPGIISARFQLSAKSYTARENVVLQHRLSGVDAGWVTSGRDRIASYASLDPGSYVLRVRAMNNDGVWSKRDATLAFTVAPFLWQRTWFRAVAAIATLALAALVANALTSWRVHRQNVLLRQEVAVRRERARIARDVHDQIGASLTEISMLSDLAQADGAAPTSYLPRLARTARKAAAEMDEIVWAINPEHDNLASLLDYIGQQAMDLTGAAGVRCRLDFPDEIPTKHLTADFRHHLLLIVREAVNNTIKHASANEVHIEITPGDSELRVIVTDNGQGFEPGAVTTGGDGLANMNTRAKALRGTLQIRSKPGAGTSLVVHLPWPSDASPMTPAASNHP</sequence>
<dbReference type="Pfam" id="PF07495">
    <property type="entry name" value="Y_Y_Y"/>
    <property type="match status" value="1"/>
</dbReference>
<comment type="caution">
    <text evidence="6">The sequence shown here is derived from an EMBL/GenBank/DDBJ whole genome shotgun (WGS) entry which is preliminary data.</text>
</comment>
<proteinExistence type="predicted"/>
<dbReference type="Gene3D" id="2.60.40.10">
    <property type="entry name" value="Immunoglobulins"/>
    <property type="match status" value="1"/>
</dbReference>
<feature type="signal peptide" evidence="4">
    <location>
        <begin position="1"/>
        <end position="31"/>
    </location>
</feature>
<dbReference type="InterPro" id="IPR015943">
    <property type="entry name" value="WD40/YVTN_repeat-like_dom_sf"/>
</dbReference>
<dbReference type="GO" id="GO:0046983">
    <property type="term" value="F:protein dimerization activity"/>
    <property type="evidence" value="ECO:0007669"/>
    <property type="project" value="InterPro"/>
</dbReference>
<keyword evidence="1" id="KW-0808">Transferase</keyword>
<dbReference type="PANTHER" id="PTHR24421">
    <property type="entry name" value="NITRATE/NITRITE SENSOR PROTEIN NARX-RELATED"/>
    <property type="match status" value="1"/>
</dbReference>